<keyword evidence="6 8" id="KW-1133">Transmembrane helix</keyword>
<evidence type="ECO:0000256" key="3">
    <source>
        <dbReference type="ARBA" id="ARBA00022448"/>
    </source>
</evidence>
<dbReference type="PANTHER" id="PTHR34975">
    <property type="entry name" value="SPORE GERMINATION PROTEIN A2"/>
    <property type="match status" value="1"/>
</dbReference>
<dbReference type="NCBIfam" id="TIGR00912">
    <property type="entry name" value="2A0309"/>
    <property type="match status" value="1"/>
</dbReference>
<sequence length="368" mass="40599">MSNNDKMTGVQLACVMYSTVLGTGFITLPTTSYQYARNGLWLTMFPGILTALISMGCAVKLSRMYPGLSPVAYIKRILGRIPGFLVGLLLFLFCLQAAGVTVRQYGDFVTGSFMNRTPLTFVIASIALLAGIAVRCGAGVIARSAALLTPIFVLPLLLLVLLYPHLEFRYLFPPLERGIVPVLKGSLTPQAWMSEVYLISFFLPRLASGVKIGRWAVASIAAIVASMFYVNLFSILLLGPDTGSKLVTILIAFRYINVADFFENMEAFLLAMWVVGNFVKLAVFYYAASMSCSELFRLRDYRLIVFPVGILILIFSIWDLPSFAIVAEQNLLVAPFWVPTMMAVLPGLLVIAASIQWRRRSLQSRPNG</sequence>
<feature type="transmembrane region" description="Helical" evidence="8">
    <location>
        <begin position="145"/>
        <end position="166"/>
    </location>
</feature>
<feature type="transmembrane region" description="Helical" evidence="8">
    <location>
        <begin position="215"/>
        <end position="238"/>
    </location>
</feature>
<dbReference type="Pfam" id="PF03845">
    <property type="entry name" value="Spore_permease"/>
    <property type="match status" value="1"/>
</dbReference>
<feature type="transmembrane region" description="Helical" evidence="8">
    <location>
        <begin position="119"/>
        <end position="138"/>
    </location>
</feature>
<feature type="transmembrane region" description="Helical" evidence="8">
    <location>
        <begin position="12"/>
        <end position="33"/>
    </location>
</feature>
<keyword evidence="10" id="KW-1185">Reference proteome</keyword>
<comment type="similarity">
    <text evidence="2">Belongs to the amino acid-polyamine-organocation (APC) superfamily. Spore germination protein (SGP) (TC 2.A.3.9) family.</text>
</comment>
<feature type="transmembrane region" description="Helical" evidence="8">
    <location>
        <begin position="300"/>
        <end position="320"/>
    </location>
</feature>
<feature type="transmembrane region" description="Helical" evidence="8">
    <location>
        <begin position="81"/>
        <end position="99"/>
    </location>
</feature>
<keyword evidence="3" id="KW-0813">Transport</keyword>
<evidence type="ECO:0000256" key="4">
    <source>
        <dbReference type="ARBA" id="ARBA00022544"/>
    </source>
</evidence>
<dbReference type="AlphaFoldDB" id="A0A841THL4"/>
<feature type="transmembrane region" description="Helical" evidence="8">
    <location>
        <begin position="39"/>
        <end position="61"/>
    </location>
</feature>
<evidence type="ECO:0000256" key="5">
    <source>
        <dbReference type="ARBA" id="ARBA00022692"/>
    </source>
</evidence>
<keyword evidence="4" id="KW-0309">Germination</keyword>
<feature type="transmembrane region" description="Helical" evidence="8">
    <location>
        <begin position="186"/>
        <end position="203"/>
    </location>
</feature>
<dbReference type="GO" id="GO:0009847">
    <property type="term" value="P:spore germination"/>
    <property type="evidence" value="ECO:0007669"/>
    <property type="project" value="InterPro"/>
</dbReference>
<evidence type="ECO:0000313" key="10">
    <source>
        <dbReference type="Proteomes" id="UP000574133"/>
    </source>
</evidence>
<keyword evidence="7 8" id="KW-0472">Membrane</keyword>
<organism evidence="9 10">
    <name type="scientific">Cohnella lubricantis</name>
    <dbReference type="NCBI Taxonomy" id="2163172"/>
    <lineage>
        <taxon>Bacteria</taxon>
        <taxon>Bacillati</taxon>
        <taxon>Bacillota</taxon>
        <taxon>Bacilli</taxon>
        <taxon>Bacillales</taxon>
        <taxon>Paenibacillaceae</taxon>
        <taxon>Cohnella</taxon>
    </lineage>
</organism>
<feature type="transmembrane region" description="Helical" evidence="8">
    <location>
        <begin position="332"/>
        <end position="355"/>
    </location>
</feature>
<name>A0A841THL4_9BACL</name>
<keyword evidence="5 8" id="KW-0812">Transmembrane</keyword>
<evidence type="ECO:0000313" key="9">
    <source>
        <dbReference type="EMBL" id="MBB6677951.1"/>
    </source>
</evidence>
<evidence type="ECO:0000256" key="1">
    <source>
        <dbReference type="ARBA" id="ARBA00004141"/>
    </source>
</evidence>
<comment type="caution">
    <text evidence="9">The sequence shown here is derived from an EMBL/GenBank/DDBJ whole genome shotgun (WGS) entry which is preliminary data.</text>
</comment>
<accession>A0A841THL4</accession>
<dbReference type="GO" id="GO:0016020">
    <property type="term" value="C:membrane"/>
    <property type="evidence" value="ECO:0007669"/>
    <property type="project" value="UniProtKB-SubCell"/>
</dbReference>
<protein>
    <submittedName>
        <fullName evidence="9">Endospore germination permease</fullName>
    </submittedName>
</protein>
<dbReference type="PANTHER" id="PTHR34975:SF2">
    <property type="entry name" value="SPORE GERMINATION PROTEIN A2"/>
    <property type="match status" value="1"/>
</dbReference>
<dbReference type="Proteomes" id="UP000574133">
    <property type="component" value="Unassembled WGS sequence"/>
</dbReference>
<evidence type="ECO:0000256" key="8">
    <source>
        <dbReference type="SAM" id="Phobius"/>
    </source>
</evidence>
<dbReference type="EMBL" id="JACJVN010000041">
    <property type="protein sequence ID" value="MBB6677951.1"/>
    <property type="molecule type" value="Genomic_DNA"/>
</dbReference>
<reference evidence="9 10" key="1">
    <citation type="submission" date="2020-08" db="EMBL/GenBank/DDBJ databases">
        <title>Cohnella phylogeny.</title>
        <authorList>
            <person name="Dunlap C."/>
        </authorList>
    </citation>
    <scope>NUCLEOTIDE SEQUENCE [LARGE SCALE GENOMIC DNA]</scope>
    <source>
        <strain evidence="9 10">DSM 103658</strain>
    </source>
</reference>
<dbReference type="RefSeq" id="WP_185179228.1">
    <property type="nucleotide sequence ID" value="NZ_CBCSEP010000023.1"/>
</dbReference>
<dbReference type="InterPro" id="IPR004761">
    <property type="entry name" value="Spore_GerAB"/>
</dbReference>
<proteinExistence type="inferred from homology"/>
<evidence type="ECO:0000256" key="2">
    <source>
        <dbReference type="ARBA" id="ARBA00007998"/>
    </source>
</evidence>
<feature type="transmembrane region" description="Helical" evidence="8">
    <location>
        <begin position="267"/>
        <end position="288"/>
    </location>
</feature>
<evidence type="ECO:0000256" key="6">
    <source>
        <dbReference type="ARBA" id="ARBA00022989"/>
    </source>
</evidence>
<gene>
    <name evidence="9" type="ORF">H4Q31_11515</name>
</gene>
<evidence type="ECO:0000256" key="7">
    <source>
        <dbReference type="ARBA" id="ARBA00023136"/>
    </source>
</evidence>
<comment type="subcellular location">
    <subcellularLocation>
        <location evidence="1">Membrane</location>
        <topology evidence="1">Multi-pass membrane protein</topology>
    </subcellularLocation>
</comment>